<dbReference type="PANTHER" id="PTHR30055">
    <property type="entry name" value="HTH-TYPE TRANSCRIPTIONAL REGULATOR RUTR"/>
    <property type="match status" value="1"/>
</dbReference>
<comment type="caution">
    <text evidence="6">The sequence shown here is derived from an EMBL/GenBank/DDBJ whole genome shotgun (WGS) entry which is preliminary data.</text>
</comment>
<evidence type="ECO:0000256" key="1">
    <source>
        <dbReference type="ARBA" id="ARBA00023015"/>
    </source>
</evidence>
<dbReference type="InterPro" id="IPR001647">
    <property type="entry name" value="HTH_TetR"/>
</dbReference>
<dbReference type="EMBL" id="JBHSLW010000010">
    <property type="protein sequence ID" value="MFC5419890.1"/>
    <property type="molecule type" value="Genomic_DNA"/>
</dbReference>
<dbReference type="RefSeq" id="WP_377797928.1">
    <property type="nucleotide sequence ID" value="NZ_JBHSLW010000010.1"/>
</dbReference>
<dbReference type="InterPro" id="IPR009057">
    <property type="entry name" value="Homeodomain-like_sf"/>
</dbReference>
<keyword evidence="3" id="KW-0804">Transcription</keyword>
<evidence type="ECO:0000313" key="7">
    <source>
        <dbReference type="Proteomes" id="UP001596053"/>
    </source>
</evidence>
<dbReference type="Pfam" id="PF00440">
    <property type="entry name" value="TetR_N"/>
    <property type="match status" value="1"/>
</dbReference>
<sequence>MSRSRARENTRLELSRHAARLFLERGVAETSGDDIAAAAGVATRTLWRHFRSKESAVEPLFAHSSLRFADILRRWPRDVAIEDLFHASLGPDKMTPQDLADDILVVRLLARLPEEPALRAAWLMSCHIGEEELIELIAERLDRPKGDFDVRLCAATVMAAIRIVDETVSLAAVKYGLKTTTAEINEHLAQAIRKAATLPFCDPVTPRIWPGGKLMPASA</sequence>
<evidence type="ECO:0000256" key="2">
    <source>
        <dbReference type="ARBA" id="ARBA00023125"/>
    </source>
</evidence>
<dbReference type="Proteomes" id="UP001596053">
    <property type="component" value="Unassembled WGS sequence"/>
</dbReference>
<reference evidence="7" key="1">
    <citation type="journal article" date="2019" name="Int. J. Syst. Evol. Microbiol.">
        <title>The Global Catalogue of Microorganisms (GCM) 10K type strain sequencing project: providing services to taxonomists for standard genome sequencing and annotation.</title>
        <authorList>
            <consortium name="The Broad Institute Genomics Platform"/>
            <consortium name="The Broad Institute Genome Sequencing Center for Infectious Disease"/>
            <person name="Wu L."/>
            <person name="Ma J."/>
        </authorList>
    </citation>
    <scope>NUCLEOTIDE SEQUENCE [LARGE SCALE GENOMIC DNA]</scope>
    <source>
        <strain evidence="7">NCAIM B.01391</strain>
    </source>
</reference>
<keyword evidence="7" id="KW-1185">Reference proteome</keyword>
<name>A0ABW0IVK4_9HYPH</name>
<organism evidence="6 7">
    <name type="scientific">Bosea eneae</name>
    <dbReference type="NCBI Taxonomy" id="151454"/>
    <lineage>
        <taxon>Bacteria</taxon>
        <taxon>Pseudomonadati</taxon>
        <taxon>Pseudomonadota</taxon>
        <taxon>Alphaproteobacteria</taxon>
        <taxon>Hyphomicrobiales</taxon>
        <taxon>Boseaceae</taxon>
        <taxon>Bosea</taxon>
    </lineage>
</organism>
<dbReference type="PANTHER" id="PTHR30055:SF234">
    <property type="entry name" value="HTH-TYPE TRANSCRIPTIONAL REGULATOR BETI"/>
    <property type="match status" value="1"/>
</dbReference>
<dbReference type="SUPFAM" id="SSF46689">
    <property type="entry name" value="Homeodomain-like"/>
    <property type="match status" value="1"/>
</dbReference>
<accession>A0ABW0IVK4</accession>
<feature type="domain" description="HTH tetR-type" evidence="5">
    <location>
        <begin position="8"/>
        <end position="68"/>
    </location>
</feature>
<dbReference type="PRINTS" id="PR00455">
    <property type="entry name" value="HTHTETR"/>
</dbReference>
<feature type="DNA-binding region" description="H-T-H motif" evidence="4">
    <location>
        <begin position="31"/>
        <end position="50"/>
    </location>
</feature>
<proteinExistence type="predicted"/>
<dbReference type="InterPro" id="IPR050109">
    <property type="entry name" value="HTH-type_TetR-like_transc_reg"/>
</dbReference>
<evidence type="ECO:0000259" key="5">
    <source>
        <dbReference type="PROSITE" id="PS50977"/>
    </source>
</evidence>
<dbReference type="PROSITE" id="PS50977">
    <property type="entry name" value="HTH_TETR_2"/>
    <property type="match status" value="1"/>
</dbReference>
<evidence type="ECO:0000256" key="4">
    <source>
        <dbReference type="PROSITE-ProRule" id="PRU00335"/>
    </source>
</evidence>
<evidence type="ECO:0000256" key="3">
    <source>
        <dbReference type="ARBA" id="ARBA00023163"/>
    </source>
</evidence>
<gene>
    <name evidence="6" type="ORF">ACFPOB_09970</name>
</gene>
<dbReference type="Gene3D" id="1.10.357.10">
    <property type="entry name" value="Tetracycline Repressor, domain 2"/>
    <property type="match status" value="1"/>
</dbReference>
<evidence type="ECO:0000313" key="6">
    <source>
        <dbReference type="EMBL" id="MFC5419890.1"/>
    </source>
</evidence>
<keyword evidence="2 4" id="KW-0238">DNA-binding</keyword>
<keyword evidence="1" id="KW-0805">Transcription regulation</keyword>
<protein>
    <submittedName>
        <fullName evidence="6">TetR/AcrR family transcriptional regulator</fullName>
    </submittedName>
</protein>